<evidence type="ECO:0000313" key="5">
    <source>
        <dbReference type="EMBL" id="TWD81234.1"/>
    </source>
</evidence>
<keyword evidence="2" id="KW-0333">Golgi apparatus</keyword>
<dbReference type="GO" id="GO:0012505">
    <property type="term" value="C:endomembrane system"/>
    <property type="evidence" value="ECO:0007669"/>
    <property type="project" value="UniProtKB-ARBA"/>
</dbReference>
<dbReference type="GO" id="GO:0007030">
    <property type="term" value="P:Golgi organization"/>
    <property type="evidence" value="ECO:0007669"/>
    <property type="project" value="TreeGrafter"/>
</dbReference>
<dbReference type="PANTHER" id="PTHR12704">
    <property type="entry name" value="TRANS-GOLGI PROTEIN GMX33"/>
    <property type="match status" value="1"/>
</dbReference>
<dbReference type="InterPro" id="IPR038261">
    <property type="entry name" value="GPP34-like_sf"/>
</dbReference>
<dbReference type="Proteomes" id="UP000318380">
    <property type="component" value="Unassembled WGS sequence"/>
</dbReference>
<dbReference type="GO" id="GO:0048194">
    <property type="term" value="P:Golgi vesicle budding"/>
    <property type="evidence" value="ECO:0007669"/>
    <property type="project" value="TreeGrafter"/>
</dbReference>
<dbReference type="GO" id="GO:0043001">
    <property type="term" value="P:Golgi to plasma membrane protein transport"/>
    <property type="evidence" value="ECO:0007669"/>
    <property type="project" value="TreeGrafter"/>
</dbReference>
<organism evidence="5 6">
    <name type="scientific">Kribbella amoyensis</name>
    <dbReference type="NCBI Taxonomy" id="996641"/>
    <lineage>
        <taxon>Bacteria</taxon>
        <taxon>Bacillati</taxon>
        <taxon>Actinomycetota</taxon>
        <taxon>Actinomycetes</taxon>
        <taxon>Propionibacteriales</taxon>
        <taxon>Kribbellaceae</taxon>
        <taxon>Kribbella</taxon>
    </lineage>
</organism>
<protein>
    <submittedName>
        <fullName evidence="5">Golgi phosphoprotein 3 GPP34</fullName>
    </submittedName>
</protein>
<keyword evidence="3" id="KW-0446">Lipid-binding</keyword>
<evidence type="ECO:0000256" key="3">
    <source>
        <dbReference type="ARBA" id="ARBA00023121"/>
    </source>
</evidence>
<evidence type="ECO:0000256" key="2">
    <source>
        <dbReference type="ARBA" id="ARBA00023034"/>
    </source>
</evidence>
<dbReference type="GO" id="GO:0006890">
    <property type="term" value="P:retrograde vesicle-mediated transport, Golgi to endoplasmic reticulum"/>
    <property type="evidence" value="ECO:0007669"/>
    <property type="project" value="TreeGrafter"/>
</dbReference>
<keyword evidence="6" id="KW-1185">Reference proteome</keyword>
<name>A0A561BQU8_9ACTN</name>
<dbReference type="OrthoDB" id="4962633at2"/>
<dbReference type="RefSeq" id="WP_145805908.1">
    <property type="nucleotide sequence ID" value="NZ_VIVK01000001.1"/>
</dbReference>
<comment type="caution">
    <text evidence="5">The sequence shown here is derived from an EMBL/GenBank/DDBJ whole genome shotgun (WGS) entry which is preliminary data.</text>
</comment>
<dbReference type="EMBL" id="VIVK01000001">
    <property type="protein sequence ID" value="TWD81234.1"/>
    <property type="molecule type" value="Genomic_DNA"/>
</dbReference>
<reference evidence="5 6" key="1">
    <citation type="submission" date="2019-06" db="EMBL/GenBank/DDBJ databases">
        <title>Sequencing the genomes of 1000 actinobacteria strains.</title>
        <authorList>
            <person name="Klenk H.-P."/>
        </authorList>
    </citation>
    <scope>NUCLEOTIDE SEQUENCE [LARGE SCALE GENOMIC DNA]</scope>
    <source>
        <strain evidence="5 6">DSM 24683</strain>
    </source>
</reference>
<dbReference type="Gene3D" id="1.10.3630.10">
    <property type="entry name" value="yeast vps74-n-term truncation variant domain like"/>
    <property type="match status" value="1"/>
</dbReference>
<dbReference type="GO" id="GO:0070273">
    <property type="term" value="F:phosphatidylinositol-4-phosphate binding"/>
    <property type="evidence" value="ECO:0007669"/>
    <property type="project" value="InterPro"/>
</dbReference>
<accession>A0A561BQU8</accession>
<evidence type="ECO:0000256" key="1">
    <source>
        <dbReference type="ARBA" id="ARBA00004255"/>
    </source>
</evidence>
<proteinExistence type="predicted"/>
<dbReference type="Pfam" id="PF05719">
    <property type="entry name" value="GPP34"/>
    <property type="match status" value="1"/>
</dbReference>
<evidence type="ECO:0000256" key="4">
    <source>
        <dbReference type="ARBA" id="ARBA00023136"/>
    </source>
</evidence>
<dbReference type="InterPro" id="IPR008628">
    <property type="entry name" value="GPP34-like"/>
</dbReference>
<sequence>MSELTVAEEVILIALDNDSGAGKLRLGLDWAVAGAVVVDLVLSRRITVDDDDRVTVLDASPTGVAHLDSALGKLSTAERFKVSRVLRRTHHSAPGTTVSSLVDRGVLRKKRVPLLPMHRYPAQETTTEAEVRRRLSAAVLERGTPDERTAALVGVLHAAKLWRKAFPAGDRKYVKGRMADIAAGQAISPAVRKAITRTQAAIIAATATAANAG</sequence>
<keyword evidence="4" id="KW-0472">Membrane</keyword>
<comment type="subcellular location">
    <subcellularLocation>
        <location evidence="1">Golgi apparatus membrane</location>
        <topology evidence="1">Peripheral membrane protein</topology>
        <orientation evidence="1">Cytoplasmic side</orientation>
    </subcellularLocation>
</comment>
<dbReference type="PANTHER" id="PTHR12704:SF2">
    <property type="entry name" value="GOLGI PHOSPHOPROTEIN 3 HOMOLOG SAURON"/>
    <property type="match status" value="1"/>
</dbReference>
<evidence type="ECO:0000313" key="6">
    <source>
        <dbReference type="Proteomes" id="UP000318380"/>
    </source>
</evidence>
<dbReference type="GO" id="GO:0005829">
    <property type="term" value="C:cytosol"/>
    <property type="evidence" value="ECO:0007669"/>
    <property type="project" value="TreeGrafter"/>
</dbReference>
<dbReference type="AlphaFoldDB" id="A0A561BQU8"/>
<gene>
    <name evidence="5" type="ORF">FB561_2343</name>
</gene>